<reference evidence="1" key="1">
    <citation type="submission" date="2021-01" db="EMBL/GenBank/DDBJ databases">
        <authorList>
            <person name="Corre E."/>
            <person name="Pelletier E."/>
            <person name="Niang G."/>
            <person name="Scheremetjew M."/>
            <person name="Finn R."/>
            <person name="Kale V."/>
            <person name="Holt S."/>
            <person name="Cochrane G."/>
            <person name="Meng A."/>
            <person name="Brown T."/>
            <person name="Cohen L."/>
        </authorList>
    </citation>
    <scope>NUCLEOTIDE SEQUENCE</scope>
    <source>
        <strain evidence="1">CCAP1064/1</strain>
    </source>
</reference>
<accession>A0A7S0C2X6</accession>
<protein>
    <submittedName>
        <fullName evidence="1">Uncharacterized protein</fullName>
    </submittedName>
</protein>
<evidence type="ECO:0000313" key="1">
    <source>
        <dbReference type="EMBL" id="CAD8410588.1"/>
    </source>
</evidence>
<dbReference type="InterPro" id="IPR036890">
    <property type="entry name" value="HATPase_C_sf"/>
</dbReference>
<proteinExistence type="predicted"/>
<dbReference type="AlphaFoldDB" id="A0A7S0C2X6"/>
<sequence length="653" mass="73650">MDISTGNKYWTEDEHFGTLTKPGLFSMCDLMTKAWLAENAETLILHDLKKFKGDPIRCEAKAMKLERNALVVVMRDISERSLRFEAEKQVVSQTTARKKDSEANRFTRHEVKNGLLAAIGLCDGVKECLSDVSYKTNADQAPDSSHNRVSSRALLNGAQTKQGMYPFSSHLPRYVSELDFTLREVLETVLAEAMSRDLVHQIYEPRTEHVNIPSLLVHVQEGLCGCENSERFSFMSSPNPFPAFKLDPQLLKYIHRNAMSNACKYGKKGGEVATEIIYSSEKSELEINVINLPGNHHEYLSNIGKTATDEVFAPAKRLRCHIEDSGDGKKGWHSSGDGAWISRQCARTLGGDCTIEFQADRTVFKLRFPAKSLQENIDFSKFKLPEGTYGLAIDDSKIQQKLMNRFFSLAGIPESKQLILGKDENEIRNFEQIAVDFTNNHSENYVLLVADENLEVTNYTDNPTISGSLCVESIRDKLGGNTKRLLTLIRSANDSSDDISQYKKRAHGFLPKTPIKRQKTLDVLAPLWAERFPDTFTLATPENIASQIAAENRFQSVTADLIQTMDVIDALCFQNETTLPQRWPILWQKLLVLKGDLMTMPQIADTSDIIKRIDILRGPNMPMNFVNSWHSIRQVVEKSISRDDTLISTKTLT</sequence>
<dbReference type="EMBL" id="HBEL01014061">
    <property type="protein sequence ID" value="CAD8410588.1"/>
    <property type="molecule type" value="Transcribed_RNA"/>
</dbReference>
<name>A0A7S0C2X6_9STRA</name>
<gene>
    <name evidence="1" type="ORF">PINE0816_LOCUS6711</name>
</gene>
<organism evidence="1">
    <name type="scientific">Proboscia inermis</name>
    <dbReference type="NCBI Taxonomy" id="420281"/>
    <lineage>
        <taxon>Eukaryota</taxon>
        <taxon>Sar</taxon>
        <taxon>Stramenopiles</taxon>
        <taxon>Ochrophyta</taxon>
        <taxon>Bacillariophyta</taxon>
        <taxon>Coscinodiscophyceae</taxon>
        <taxon>Rhizosoleniophycidae</taxon>
        <taxon>Rhizosoleniales</taxon>
        <taxon>Rhizosoleniaceae</taxon>
        <taxon>Proboscia</taxon>
    </lineage>
</organism>
<dbReference type="Gene3D" id="3.30.565.10">
    <property type="entry name" value="Histidine kinase-like ATPase, C-terminal domain"/>
    <property type="match status" value="1"/>
</dbReference>
<dbReference type="SUPFAM" id="SSF55874">
    <property type="entry name" value="ATPase domain of HSP90 chaperone/DNA topoisomerase II/histidine kinase"/>
    <property type="match status" value="1"/>
</dbReference>